<protein>
    <submittedName>
        <fullName evidence="3">UspA domain-containing protein</fullName>
    </submittedName>
</protein>
<dbReference type="Pfam" id="PF00582">
    <property type="entry name" value="Usp"/>
    <property type="match status" value="2"/>
</dbReference>
<dbReference type="AlphaFoldDB" id="F8DDN7"/>
<dbReference type="RefSeq" id="WP_013875867.1">
    <property type="nucleotide sequence ID" value="NC_015658.1"/>
</dbReference>
<feature type="domain" description="UspA" evidence="2">
    <location>
        <begin position="2"/>
        <end position="138"/>
    </location>
</feature>
<geneLocation type="plasmid" evidence="3 4">
    <name>pHALXA01</name>
</geneLocation>
<gene>
    <name evidence="3" type="ordered locus">Halxa_0540</name>
</gene>
<dbReference type="InterPro" id="IPR014729">
    <property type="entry name" value="Rossmann-like_a/b/a_fold"/>
</dbReference>
<reference evidence="4" key="1">
    <citation type="journal article" date="2012" name="Stand. Genomic Sci.">
        <title>Complete genome sequence of Halopiger xanaduensis type strain (SH-6(T)).</title>
        <authorList>
            <person name="Anderson I."/>
            <person name="Tindall B.J."/>
            <person name="Rohde M."/>
            <person name="Lucas S."/>
            <person name="Han J."/>
            <person name="Lapidus A."/>
            <person name="Cheng J.F."/>
            <person name="Goodwin L."/>
            <person name="Pitluck S."/>
            <person name="Peters L."/>
            <person name="Pati A."/>
            <person name="Mikhailova N."/>
            <person name="Pagani I."/>
            <person name="Teshima H."/>
            <person name="Han C."/>
            <person name="Tapia R."/>
            <person name="Land M."/>
            <person name="Woyke T."/>
            <person name="Klenk H.P."/>
            <person name="Kyrpides N."/>
            <person name="Ivanova N."/>
        </authorList>
    </citation>
    <scope>NUCLEOTIDE SEQUENCE [LARGE SCALE GENOMIC DNA]</scope>
    <source>
        <strain evidence="4">DSM 18323 / JCM 14033 / SH-6</strain>
        <plasmid evidence="4">Plasmid pHALXA01</plasmid>
    </source>
</reference>
<dbReference type="PRINTS" id="PR01438">
    <property type="entry name" value="UNVRSLSTRESS"/>
</dbReference>
<dbReference type="CDD" id="cd00293">
    <property type="entry name" value="USP-like"/>
    <property type="match status" value="2"/>
</dbReference>
<keyword evidence="4" id="KW-1185">Reference proteome</keyword>
<dbReference type="Gene3D" id="3.40.50.620">
    <property type="entry name" value="HUPs"/>
    <property type="match status" value="2"/>
</dbReference>
<comment type="similarity">
    <text evidence="1">Belongs to the universal stress protein A family.</text>
</comment>
<dbReference type="OrthoDB" id="105697at2157"/>
<dbReference type="InterPro" id="IPR006015">
    <property type="entry name" value="Universal_stress_UspA"/>
</dbReference>
<dbReference type="PANTHER" id="PTHR46268">
    <property type="entry name" value="STRESS RESPONSE PROTEIN NHAX"/>
    <property type="match status" value="1"/>
</dbReference>
<proteinExistence type="inferred from homology"/>
<dbReference type="KEGG" id="hxa:Halxa_0540"/>
<sequence length="290" mass="30680">MIDFVLVPVDGSDPATVALDYALEIAATHGATLQLLYVADTNKPSLTQQGGSVVDVLEQEGEDVLSDARERAARRDVPVTDDIVQGDPREAIVDAAAPEFVDLVVMGTHGRDSLESYVLGSVTEHVVNACETPVLAVRPDEDARQPYPYDDLLVPTDGSDNARKAMEFAATLATQYDARLHLLSVVDEPALGAAVGSSPVLDRLEDTAQEIVAEGAETVREAGADDVKTAVETGSVPETVREFATDVGAELIVMGTHGRRGLDERLLGSTTERVLRTAPVPVLTIGVAAD</sequence>
<evidence type="ECO:0000259" key="2">
    <source>
        <dbReference type="Pfam" id="PF00582"/>
    </source>
</evidence>
<name>F8DDN7_HALXS</name>
<feature type="domain" description="UspA" evidence="2">
    <location>
        <begin position="149"/>
        <end position="285"/>
    </location>
</feature>
<evidence type="ECO:0000313" key="3">
    <source>
        <dbReference type="EMBL" id="AEH39139.1"/>
    </source>
</evidence>
<dbReference type="SUPFAM" id="SSF52402">
    <property type="entry name" value="Adenine nucleotide alpha hydrolases-like"/>
    <property type="match status" value="2"/>
</dbReference>
<dbReference type="EMBL" id="CP002840">
    <property type="protein sequence ID" value="AEH39139.1"/>
    <property type="molecule type" value="Genomic_DNA"/>
</dbReference>
<organism evidence="3 4">
    <name type="scientific">Halopiger xanaduensis (strain DSM 18323 / JCM 14033 / SH-6)</name>
    <dbReference type="NCBI Taxonomy" id="797210"/>
    <lineage>
        <taxon>Archaea</taxon>
        <taxon>Methanobacteriati</taxon>
        <taxon>Methanobacteriota</taxon>
        <taxon>Stenosarchaea group</taxon>
        <taxon>Halobacteria</taxon>
        <taxon>Halobacteriales</taxon>
        <taxon>Natrialbaceae</taxon>
        <taxon>Halopiger</taxon>
    </lineage>
</organism>
<dbReference type="InterPro" id="IPR006016">
    <property type="entry name" value="UspA"/>
</dbReference>
<dbReference type="PANTHER" id="PTHR46268:SF6">
    <property type="entry name" value="UNIVERSAL STRESS PROTEIN UP12"/>
    <property type="match status" value="1"/>
</dbReference>
<dbReference type="GeneID" id="10795407"/>
<dbReference type="HOGENOM" id="CLU_049301_2_1_2"/>
<accession>F8DDN7</accession>
<keyword evidence="3" id="KW-0614">Plasmid</keyword>
<evidence type="ECO:0000256" key="1">
    <source>
        <dbReference type="ARBA" id="ARBA00008791"/>
    </source>
</evidence>
<evidence type="ECO:0000313" key="4">
    <source>
        <dbReference type="Proteomes" id="UP000006794"/>
    </source>
</evidence>
<dbReference type="Proteomes" id="UP000006794">
    <property type="component" value="Plasmid pHALXA01"/>
</dbReference>